<evidence type="ECO:0008006" key="5">
    <source>
        <dbReference type="Google" id="ProtNLM"/>
    </source>
</evidence>
<protein>
    <recommendedName>
        <fullName evidence="5">VPS37 C-terminal domain-containing protein</fullName>
    </recommendedName>
</protein>
<gene>
    <name evidence="3" type="ORF">BASA50_006983</name>
    <name evidence="2" type="ORF">BASA50_008796</name>
</gene>
<dbReference type="EMBL" id="JAFCIX010000413">
    <property type="protein sequence ID" value="KAH6591294.1"/>
    <property type="molecule type" value="Genomic_DNA"/>
</dbReference>
<organism evidence="3 4">
    <name type="scientific">Batrachochytrium salamandrivorans</name>
    <dbReference type="NCBI Taxonomy" id="1357716"/>
    <lineage>
        <taxon>Eukaryota</taxon>
        <taxon>Fungi</taxon>
        <taxon>Fungi incertae sedis</taxon>
        <taxon>Chytridiomycota</taxon>
        <taxon>Chytridiomycota incertae sedis</taxon>
        <taxon>Chytridiomycetes</taxon>
        <taxon>Rhizophydiales</taxon>
        <taxon>Rhizophydiales incertae sedis</taxon>
        <taxon>Batrachochytrium</taxon>
    </lineage>
</organism>
<dbReference type="EMBL" id="JAFCIX010000340">
    <property type="protein sequence ID" value="KAH6594078.1"/>
    <property type="molecule type" value="Genomic_DNA"/>
</dbReference>
<keyword evidence="1" id="KW-1133">Transmembrane helix</keyword>
<evidence type="ECO:0000313" key="4">
    <source>
        <dbReference type="Proteomes" id="UP001648503"/>
    </source>
</evidence>
<evidence type="ECO:0000313" key="3">
    <source>
        <dbReference type="EMBL" id="KAH6594078.1"/>
    </source>
</evidence>
<comment type="caution">
    <text evidence="3">The sequence shown here is derived from an EMBL/GenBank/DDBJ whole genome shotgun (WGS) entry which is preliminary data.</text>
</comment>
<reference evidence="3 4" key="1">
    <citation type="submission" date="2021-02" db="EMBL/GenBank/DDBJ databases">
        <title>Variation within the Batrachochytrium salamandrivorans European outbreak.</title>
        <authorList>
            <person name="Kelly M."/>
            <person name="Pasmans F."/>
            <person name="Shea T.P."/>
            <person name="Munoz J.F."/>
            <person name="Carranza S."/>
            <person name="Cuomo C.A."/>
            <person name="Martel A."/>
        </authorList>
    </citation>
    <scope>NUCLEOTIDE SEQUENCE [LARGE SCALE GENOMIC DNA]</scope>
    <source>
        <strain evidence="3 4">AMFP18/2</strain>
    </source>
</reference>
<sequence length="171" mass="19514">MSTDMTELKTLLATLPPLQAEDAIATLEKCYTEQHQLRSLQEDNSVLQQKLQQDEQTLAPHLERTKDLTKSSQTLDMLYLRTLVRVRDYLQRLQSQKEVESYLRATLNQTLARSVHLASSVTQLREQVEMVESVPVIQQRTKYRPCTTILLIPIVLASILVLPDALLAIMA</sequence>
<dbReference type="Proteomes" id="UP001648503">
    <property type="component" value="Unassembled WGS sequence"/>
</dbReference>
<evidence type="ECO:0000256" key="1">
    <source>
        <dbReference type="SAM" id="Phobius"/>
    </source>
</evidence>
<feature type="transmembrane region" description="Helical" evidence="1">
    <location>
        <begin position="149"/>
        <end position="170"/>
    </location>
</feature>
<name>A0ABQ8FBV2_9FUNG</name>
<evidence type="ECO:0000313" key="2">
    <source>
        <dbReference type="EMBL" id="KAH6591294.1"/>
    </source>
</evidence>
<keyword evidence="1" id="KW-0812">Transmembrane</keyword>
<keyword evidence="4" id="KW-1185">Reference proteome</keyword>
<proteinExistence type="predicted"/>
<accession>A0ABQ8FBV2</accession>
<keyword evidence="1" id="KW-0472">Membrane</keyword>